<proteinExistence type="predicted"/>
<keyword evidence="3" id="KW-1185">Reference proteome</keyword>
<evidence type="ECO:0000256" key="1">
    <source>
        <dbReference type="SAM" id="SignalP"/>
    </source>
</evidence>
<keyword evidence="1" id="KW-0732">Signal</keyword>
<gene>
    <name evidence="2" type="ORF">QBC41DRAFT_308378</name>
</gene>
<accession>A0AA39YM63</accession>
<feature type="signal peptide" evidence="1">
    <location>
        <begin position="1"/>
        <end position="18"/>
    </location>
</feature>
<dbReference type="Proteomes" id="UP001174997">
    <property type="component" value="Unassembled WGS sequence"/>
</dbReference>
<dbReference type="AlphaFoldDB" id="A0AA39YM63"/>
<feature type="chain" id="PRO_5041291693" evidence="1">
    <location>
        <begin position="19"/>
        <end position="111"/>
    </location>
</feature>
<evidence type="ECO:0000313" key="3">
    <source>
        <dbReference type="Proteomes" id="UP001174997"/>
    </source>
</evidence>
<sequence length="111" mass="12420">MRQFLSIAIAFLAIGVYAVPTSPTVQRGGAIHRGAASEVFKERHWGYSHSGPDADLKKPTPKRDVTDEAWDFKSSTEGKPAHHAWDPEITERSVMTRHAMAERRYTKAMLA</sequence>
<evidence type="ECO:0000313" key="2">
    <source>
        <dbReference type="EMBL" id="KAK0654192.1"/>
    </source>
</evidence>
<organism evidence="2 3">
    <name type="scientific">Cercophora samala</name>
    <dbReference type="NCBI Taxonomy" id="330535"/>
    <lineage>
        <taxon>Eukaryota</taxon>
        <taxon>Fungi</taxon>
        <taxon>Dikarya</taxon>
        <taxon>Ascomycota</taxon>
        <taxon>Pezizomycotina</taxon>
        <taxon>Sordariomycetes</taxon>
        <taxon>Sordariomycetidae</taxon>
        <taxon>Sordariales</taxon>
        <taxon>Lasiosphaeriaceae</taxon>
        <taxon>Cercophora</taxon>
    </lineage>
</organism>
<reference evidence="2" key="1">
    <citation type="submission" date="2023-06" db="EMBL/GenBank/DDBJ databases">
        <title>Genome-scale phylogeny and comparative genomics of the fungal order Sordariales.</title>
        <authorList>
            <consortium name="Lawrence Berkeley National Laboratory"/>
            <person name="Hensen N."/>
            <person name="Bonometti L."/>
            <person name="Westerberg I."/>
            <person name="Brannstrom I.O."/>
            <person name="Guillou S."/>
            <person name="Cros-Aarteil S."/>
            <person name="Calhoun S."/>
            <person name="Haridas S."/>
            <person name="Kuo A."/>
            <person name="Mondo S."/>
            <person name="Pangilinan J."/>
            <person name="Riley R."/>
            <person name="Labutti K."/>
            <person name="Andreopoulos B."/>
            <person name="Lipzen A."/>
            <person name="Chen C."/>
            <person name="Yanf M."/>
            <person name="Daum C."/>
            <person name="Ng V."/>
            <person name="Clum A."/>
            <person name="Steindorff A."/>
            <person name="Ohm R."/>
            <person name="Martin F."/>
            <person name="Silar P."/>
            <person name="Natvig D."/>
            <person name="Lalanne C."/>
            <person name="Gautier V."/>
            <person name="Ament-Velasquez S.L."/>
            <person name="Kruys A."/>
            <person name="Hutchinson M.I."/>
            <person name="Powell A.J."/>
            <person name="Barry K."/>
            <person name="Miller A.N."/>
            <person name="Grigoriev I.V."/>
            <person name="Debuchy R."/>
            <person name="Gladieux P."/>
            <person name="Thoren M.H."/>
            <person name="Johannesson H."/>
        </authorList>
    </citation>
    <scope>NUCLEOTIDE SEQUENCE</scope>
    <source>
        <strain evidence="2">CBS 307.81</strain>
    </source>
</reference>
<dbReference type="EMBL" id="JAULSY010000225">
    <property type="protein sequence ID" value="KAK0654192.1"/>
    <property type="molecule type" value="Genomic_DNA"/>
</dbReference>
<name>A0AA39YM63_9PEZI</name>
<protein>
    <submittedName>
        <fullName evidence="2">Uncharacterized protein</fullName>
    </submittedName>
</protein>
<comment type="caution">
    <text evidence="2">The sequence shown here is derived from an EMBL/GenBank/DDBJ whole genome shotgun (WGS) entry which is preliminary data.</text>
</comment>